<name>A0A9W6WHM4_AMBMO</name>
<sequence>MKPTYSSSTHSTITSDSNSTNRRFLKITSFPFTLPYRDPISVLQFSPNSQYLSVATALECRFLTVSIVDPNRPVLVMKSHMKIDTSMESEGITDLQFFPDNRKMALTALSYDAVPIVVDSKITAISGPEGIAHPILKLKVDEVGSMIHKCCVSPRGDSIAYLDRSGAVYAVSSPRMEDNDDKRAAAVVVVAGASRAKEAASLRFDRSGYKLYVLDRKGVLTIADFTAGTVEDQFVSKSKPIYYRRAT</sequence>
<protein>
    <submittedName>
        <fullName evidence="1">Unnamed protein product</fullName>
    </submittedName>
</protein>
<comment type="caution">
    <text evidence="1">The sequence shown here is derived from an EMBL/GenBank/DDBJ whole genome shotgun (WGS) entry which is preliminary data.</text>
</comment>
<keyword evidence="2" id="KW-1185">Reference proteome</keyword>
<evidence type="ECO:0000313" key="1">
    <source>
        <dbReference type="EMBL" id="GME69933.1"/>
    </source>
</evidence>
<organism evidence="1 2">
    <name type="scientific">Ambrosiozyma monospora</name>
    <name type="common">Yeast</name>
    <name type="synonym">Endomycopsis monosporus</name>
    <dbReference type="NCBI Taxonomy" id="43982"/>
    <lineage>
        <taxon>Eukaryota</taxon>
        <taxon>Fungi</taxon>
        <taxon>Dikarya</taxon>
        <taxon>Ascomycota</taxon>
        <taxon>Saccharomycotina</taxon>
        <taxon>Pichiomycetes</taxon>
        <taxon>Pichiales</taxon>
        <taxon>Pichiaceae</taxon>
        <taxon>Ambrosiozyma</taxon>
    </lineage>
</organism>
<accession>A0A9W6WHM4</accession>
<evidence type="ECO:0000313" key="2">
    <source>
        <dbReference type="Proteomes" id="UP001165063"/>
    </source>
</evidence>
<dbReference type="AlphaFoldDB" id="A0A9W6WHM4"/>
<dbReference type="OrthoDB" id="5324744at2759"/>
<dbReference type="SUPFAM" id="SSF69322">
    <property type="entry name" value="Tricorn protease domain 2"/>
    <property type="match status" value="1"/>
</dbReference>
<dbReference type="Proteomes" id="UP001165063">
    <property type="component" value="Unassembled WGS sequence"/>
</dbReference>
<dbReference type="InterPro" id="IPR015943">
    <property type="entry name" value="WD40/YVTN_repeat-like_dom_sf"/>
</dbReference>
<dbReference type="Gene3D" id="2.130.10.10">
    <property type="entry name" value="YVTN repeat-like/Quinoprotein amine dehydrogenase"/>
    <property type="match status" value="1"/>
</dbReference>
<proteinExistence type="predicted"/>
<reference evidence="1" key="1">
    <citation type="submission" date="2023-04" db="EMBL/GenBank/DDBJ databases">
        <title>Ambrosiozyma monospora NBRC 1965.</title>
        <authorList>
            <person name="Ichikawa N."/>
            <person name="Sato H."/>
            <person name="Tonouchi N."/>
        </authorList>
    </citation>
    <scope>NUCLEOTIDE SEQUENCE</scope>
    <source>
        <strain evidence="1">NBRC 1965</strain>
    </source>
</reference>
<dbReference type="EMBL" id="BSXU01009855">
    <property type="protein sequence ID" value="GME69933.1"/>
    <property type="molecule type" value="Genomic_DNA"/>
</dbReference>
<gene>
    <name evidence="1" type="ORF">Amon01_000912200</name>
</gene>